<keyword evidence="3" id="KW-1185">Reference proteome</keyword>
<evidence type="ECO:0000313" key="2">
    <source>
        <dbReference type="EMBL" id="SFR58002.1"/>
    </source>
</evidence>
<proteinExistence type="predicted"/>
<gene>
    <name evidence="2" type="ORF">SAMN04488124_2463</name>
</gene>
<name>A0A1I6HU65_9EURY</name>
<feature type="region of interest" description="Disordered" evidence="1">
    <location>
        <begin position="31"/>
        <end position="55"/>
    </location>
</feature>
<dbReference type="STRING" id="555875.SAMN04488124_2463"/>
<evidence type="ECO:0000256" key="1">
    <source>
        <dbReference type="SAM" id="MobiDB-lite"/>
    </source>
</evidence>
<organism evidence="2 3">
    <name type="scientific">Halogeometricum limi</name>
    <dbReference type="NCBI Taxonomy" id="555875"/>
    <lineage>
        <taxon>Archaea</taxon>
        <taxon>Methanobacteriati</taxon>
        <taxon>Methanobacteriota</taxon>
        <taxon>Stenosarchaea group</taxon>
        <taxon>Halobacteria</taxon>
        <taxon>Halobacteriales</taxon>
        <taxon>Haloferacaceae</taxon>
        <taxon>Halogeometricum</taxon>
    </lineage>
</organism>
<dbReference type="OrthoDB" id="270520at2157"/>
<dbReference type="EMBL" id="FOYS01000004">
    <property type="protein sequence ID" value="SFR58002.1"/>
    <property type="molecule type" value="Genomic_DNA"/>
</dbReference>
<dbReference type="Proteomes" id="UP000243250">
    <property type="component" value="Unassembled WGS sequence"/>
</dbReference>
<evidence type="ECO:0000313" key="3">
    <source>
        <dbReference type="Proteomes" id="UP000243250"/>
    </source>
</evidence>
<reference evidence="3" key="1">
    <citation type="submission" date="2016-10" db="EMBL/GenBank/DDBJ databases">
        <authorList>
            <person name="Varghese N."/>
            <person name="Submissions S."/>
        </authorList>
    </citation>
    <scope>NUCLEOTIDE SEQUENCE [LARGE SCALE GENOMIC DNA]</scope>
    <source>
        <strain evidence="3">CGMCC 1.8711</strain>
    </source>
</reference>
<accession>A0A1I6HU65</accession>
<dbReference type="RefSeq" id="WP_089881302.1">
    <property type="nucleotide sequence ID" value="NZ_FOYS01000004.1"/>
</dbReference>
<dbReference type="AlphaFoldDB" id="A0A1I6HU65"/>
<protein>
    <submittedName>
        <fullName evidence="2">Uncharacterized protein</fullName>
    </submittedName>
</protein>
<sequence length="183" mass="19194">MAPKPSTELLAGVAVGLLVGLVLASGAPAGSFATPNDGDDDRDDTPGYTLSSAGPSCYEGPTANAGWVHEVANGDYYGVTLNATVVHDTDRRVSVNVTERTPGTYELAIVTTPPDADEDDRMAESLSNCDRAETTLDLATGLPTEYERAVVTVDDRELLTFENADTTADLYRLPNPVNATAAS</sequence>